<evidence type="ECO:0000313" key="6">
    <source>
        <dbReference type="EMBL" id="THF77742.1"/>
    </source>
</evidence>
<dbReference type="InterPro" id="IPR050490">
    <property type="entry name" value="Bact_solute-bd_prot1"/>
</dbReference>
<proteinExistence type="predicted"/>
<keyword evidence="4" id="KW-0564">Palmitate</keyword>
<organism evidence="6 7">
    <name type="scientific">Cohnella fermenti</name>
    <dbReference type="NCBI Taxonomy" id="2565925"/>
    <lineage>
        <taxon>Bacteria</taxon>
        <taxon>Bacillati</taxon>
        <taxon>Bacillota</taxon>
        <taxon>Bacilli</taxon>
        <taxon>Bacillales</taxon>
        <taxon>Paenibacillaceae</taxon>
        <taxon>Cohnella</taxon>
    </lineage>
</organism>
<reference evidence="6 7" key="1">
    <citation type="submission" date="2019-04" db="EMBL/GenBank/DDBJ databases">
        <title>Cohnella sp. nov. isolated from preserved vegetables.</title>
        <authorList>
            <person name="Lin S.-Y."/>
            <person name="Hung M.-H."/>
            <person name="Young C.-C."/>
        </authorList>
    </citation>
    <scope>NUCLEOTIDE SEQUENCE [LARGE SCALE GENOMIC DNA]</scope>
    <source>
        <strain evidence="6 7">CC-MHH1044</strain>
    </source>
</reference>
<dbReference type="OrthoDB" id="9787283at2"/>
<comment type="caution">
    <text evidence="6">The sequence shown here is derived from an EMBL/GenBank/DDBJ whole genome shotgun (WGS) entry which is preliminary data.</text>
</comment>
<evidence type="ECO:0000256" key="1">
    <source>
        <dbReference type="ARBA" id="ARBA00022475"/>
    </source>
</evidence>
<evidence type="ECO:0000256" key="5">
    <source>
        <dbReference type="ARBA" id="ARBA00023288"/>
    </source>
</evidence>
<keyword evidence="3" id="KW-0472">Membrane</keyword>
<gene>
    <name evidence="6" type="ORF">E6C55_15485</name>
</gene>
<evidence type="ECO:0000256" key="3">
    <source>
        <dbReference type="ARBA" id="ARBA00023136"/>
    </source>
</evidence>
<dbReference type="AlphaFoldDB" id="A0A4S4BRZ0"/>
<keyword evidence="7" id="KW-1185">Reference proteome</keyword>
<protein>
    <submittedName>
        <fullName evidence="6">Extracellular solute-binding protein</fullName>
    </submittedName>
</protein>
<evidence type="ECO:0000256" key="4">
    <source>
        <dbReference type="ARBA" id="ARBA00023139"/>
    </source>
</evidence>
<dbReference type="Pfam" id="PF13416">
    <property type="entry name" value="SBP_bac_8"/>
    <property type="match status" value="1"/>
</dbReference>
<dbReference type="EMBL" id="SSOB01000018">
    <property type="protein sequence ID" value="THF77742.1"/>
    <property type="molecule type" value="Genomic_DNA"/>
</dbReference>
<dbReference type="Gene3D" id="3.40.190.10">
    <property type="entry name" value="Periplasmic binding protein-like II"/>
    <property type="match status" value="2"/>
</dbReference>
<dbReference type="InterPro" id="IPR006059">
    <property type="entry name" value="SBP"/>
</dbReference>
<keyword evidence="5" id="KW-0449">Lipoprotein</keyword>
<keyword evidence="2" id="KW-0732">Signal</keyword>
<name>A0A4S4BRZ0_9BACL</name>
<keyword evidence="1" id="KW-1003">Cell membrane</keyword>
<dbReference type="Proteomes" id="UP000310636">
    <property type="component" value="Unassembled WGS sequence"/>
</dbReference>
<dbReference type="PANTHER" id="PTHR43649:SF33">
    <property type="entry name" value="POLYGALACTURONAN_RHAMNOGALACTURONAN-BINDING PROTEIN YTCQ"/>
    <property type="match status" value="1"/>
</dbReference>
<dbReference type="SUPFAM" id="SSF53850">
    <property type="entry name" value="Periplasmic binding protein-like II"/>
    <property type="match status" value="1"/>
</dbReference>
<evidence type="ECO:0000256" key="2">
    <source>
        <dbReference type="ARBA" id="ARBA00022729"/>
    </source>
</evidence>
<evidence type="ECO:0000313" key="7">
    <source>
        <dbReference type="Proteomes" id="UP000310636"/>
    </source>
</evidence>
<sequence length="530" mass="58059">MILGGQEMKKQLTIAIASVAMLASLLTACGGNNDNNKAAESAGTTTNTGSAPASGAASAKPLKVSVMTQQTAPMPPAADNEIEKLIEKATNTELDVQWIPQNTYGDKLNITLAAGDLPDLIFINDPFSSVFRGLVDQGAFWDLSPYYKDYPNLTSGISETAWELTKQADGGNYGIPRPRPSEGAAFLNIRKDWLDEVGLAVPTTTDELYAALKAIKDKKGITPFPAGVDASGLNLGYLATIESAFTSATWSPSYGGWKLADGKLTNTAFLPEERSAIEYLKKLFDEKLISEDFASIKTDAVNNLFKADKSALIVEKAGNMRNYFDEIVKLDTDFKETDFYPMTTLNGFSPRDPGFNGLISIPKSVSEEKMKGILKMVDTWMNDDVFQYQQWGIEGVHYTVQDGKKVLDTEKANQDGISNYNQIVYVSDPYASSSKDFFEPDTQTLYKQIQDEREKAGSVPDYTVGLNSPTANQNMTEINKSMTDLKIKIILGSAPITAWDDYVNKLKSDATMTKITEELNDAYQKRTGAN</sequence>
<accession>A0A4S4BRZ0</accession>
<dbReference type="PANTHER" id="PTHR43649">
    <property type="entry name" value="ARABINOSE-BINDING PROTEIN-RELATED"/>
    <property type="match status" value="1"/>
</dbReference>